<dbReference type="InterPro" id="IPR006690">
    <property type="entry name" value="OMPA-like_CS"/>
</dbReference>
<dbReference type="InterPro" id="IPR050330">
    <property type="entry name" value="Bact_OuterMem_StrucFunc"/>
</dbReference>
<evidence type="ECO:0000256" key="4">
    <source>
        <dbReference type="SAM" id="SignalP"/>
    </source>
</evidence>
<keyword evidence="1" id="KW-0998">Cell outer membrane</keyword>
<dbReference type="PRINTS" id="PR01021">
    <property type="entry name" value="OMPADOMAIN"/>
</dbReference>
<dbReference type="InterPro" id="IPR006664">
    <property type="entry name" value="OMP_bac"/>
</dbReference>
<proteinExistence type="inferred from homology"/>
<comment type="function">
    <text evidence="1">Part of the Tol-Pal system, which plays a role in outer membrane invagination during cell division and is important for maintaining outer membrane integrity.</text>
</comment>
<feature type="region of interest" description="Disordered" evidence="3">
    <location>
        <begin position="163"/>
        <end position="182"/>
    </location>
</feature>
<feature type="signal peptide" evidence="4">
    <location>
        <begin position="1"/>
        <end position="24"/>
    </location>
</feature>
<evidence type="ECO:0000313" key="5">
    <source>
        <dbReference type="EMBL" id="EGG30925.1"/>
    </source>
</evidence>
<gene>
    <name evidence="1" type="primary">pal</name>
    <name evidence="5" type="ORF">IMCC3088_1585</name>
</gene>
<dbReference type="RefSeq" id="WP_009574468.1">
    <property type="nucleotide sequence ID" value="NZ_AEIG01000003.1"/>
</dbReference>
<protein>
    <recommendedName>
        <fullName evidence="1">Peptidoglycan-associated lipoprotein</fullName>
        <shortName evidence="1">PAL</shortName>
    </recommendedName>
</protein>
<dbReference type="InterPro" id="IPR006665">
    <property type="entry name" value="OmpA-like"/>
</dbReference>
<reference evidence="5 6" key="1">
    <citation type="journal article" date="2011" name="J. Bacteriol.">
        <title>Genome sequence of strain IMCC3088, a proteorhodopsin-containing marine bacterium belonging to the OM60/NOR5 clade.</title>
        <authorList>
            <person name="Jang Y."/>
            <person name="Oh H.M."/>
            <person name="Kang I."/>
            <person name="Lee K."/>
            <person name="Yang S.J."/>
            <person name="Cho J.C."/>
        </authorList>
    </citation>
    <scope>NUCLEOTIDE SEQUENCE [LARGE SCALE GENOMIC DNA]</scope>
    <source>
        <strain evidence="5 6">IMCC3088</strain>
    </source>
</reference>
<keyword evidence="1" id="KW-0132">Cell division</keyword>
<dbReference type="PANTHER" id="PTHR30329:SF21">
    <property type="entry name" value="LIPOPROTEIN YIAD-RELATED"/>
    <property type="match status" value="1"/>
</dbReference>
<comment type="subcellular location">
    <subcellularLocation>
        <location evidence="1">Cell outer membrane</location>
        <topology evidence="1">Lipid-anchor</topology>
    </subcellularLocation>
</comment>
<dbReference type="STRING" id="2518989.IMCC3088_1585"/>
<feature type="compositionally biased region" description="Polar residues" evidence="3">
    <location>
        <begin position="166"/>
        <end position="176"/>
    </location>
</feature>
<keyword evidence="1" id="KW-0564">Palmitate</keyword>
<dbReference type="PROSITE" id="PS51123">
    <property type="entry name" value="OMPA_2"/>
    <property type="match status" value="1"/>
</dbReference>
<dbReference type="CDD" id="cd07185">
    <property type="entry name" value="OmpA_C-like"/>
    <property type="match status" value="1"/>
</dbReference>
<name>F3KYJ0_9GAMM</name>
<feature type="chain" id="PRO_5043635194" description="Peptidoglycan-associated lipoprotein" evidence="4">
    <location>
        <begin position="25"/>
        <end position="182"/>
    </location>
</feature>
<comment type="subunit">
    <text evidence="1">The Tol-Pal system is composed of five core proteins: the inner membrane proteins TolA, TolQ and TolR, the periplasmic protein TolB and the outer membrane protein Pal. They form a network linking the inner and outer membranes and the peptidoglycan layer.</text>
</comment>
<dbReference type="OrthoDB" id="9809164at2"/>
<evidence type="ECO:0000256" key="2">
    <source>
        <dbReference type="SAM" id="Coils"/>
    </source>
</evidence>
<accession>F3KYJ0</accession>
<keyword evidence="6" id="KW-1185">Reference proteome</keyword>
<dbReference type="HAMAP" id="MF_02204">
    <property type="entry name" value="Pal"/>
    <property type="match status" value="1"/>
</dbReference>
<dbReference type="Gene3D" id="3.30.1330.60">
    <property type="entry name" value="OmpA-like domain"/>
    <property type="match status" value="1"/>
</dbReference>
<keyword evidence="1" id="KW-0472">Membrane</keyword>
<comment type="similarity">
    <text evidence="1">Belongs to the Pal lipoprotein family.</text>
</comment>
<comment type="caution">
    <text evidence="5">The sequence shown here is derived from an EMBL/GenBank/DDBJ whole genome shotgun (WGS) entry which is preliminary data.</text>
</comment>
<dbReference type="Proteomes" id="UP000005615">
    <property type="component" value="Unassembled WGS sequence"/>
</dbReference>
<dbReference type="GO" id="GO:0009279">
    <property type="term" value="C:cell outer membrane"/>
    <property type="evidence" value="ECO:0007669"/>
    <property type="project" value="UniProtKB-SubCell"/>
</dbReference>
<dbReference type="Pfam" id="PF00691">
    <property type="entry name" value="OmpA"/>
    <property type="match status" value="1"/>
</dbReference>
<keyword evidence="1 4" id="KW-0732">Signal</keyword>
<dbReference type="PANTHER" id="PTHR30329">
    <property type="entry name" value="STATOR ELEMENT OF FLAGELLAR MOTOR COMPLEX"/>
    <property type="match status" value="1"/>
</dbReference>
<dbReference type="InterPro" id="IPR014169">
    <property type="entry name" value="Pal_lipo_C"/>
</dbReference>
<keyword evidence="1 5" id="KW-0449">Lipoprotein</keyword>
<sequence>MKQLPQFRQLVTVAFLSVFLAACAGNDTKEQEAAAAQAAAEAAAQAEADAAAAQAAKERAEAQVAAELRRLQDDARMAGSVVYFEFDSSTLTDTGRAVLDKHVALLKNTGASVRLEGHTDERGTREYNMALGERRANAVRDYMMVKGIPGYRLESISFGEEKPVSYGSSEVSWSQNRRVEIK</sequence>
<evidence type="ECO:0000256" key="1">
    <source>
        <dbReference type="HAMAP-Rule" id="MF_02204"/>
    </source>
</evidence>
<dbReference type="PRINTS" id="PR01023">
    <property type="entry name" value="NAFLGMOTY"/>
</dbReference>
<dbReference type="GO" id="GO:0051301">
    <property type="term" value="P:cell division"/>
    <property type="evidence" value="ECO:0007669"/>
    <property type="project" value="UniProtKB-UniRule"/>
</dbReference>
<dbReference type="PROSITE" id="PS51257">
    <property type="entry name" value="PROKAR_LIPOPROTEIN"/>
    <property type="match status" value="1"/>
</dbReference>
<dbReference type="InterPro" id="IPR036737">
    <property type="entry name" value="OmpA-like_sf"/>
</dbReference>
<organism evidence="5 6">
    <name type="scientific">Aequoribacter fuscus</name>
    <dbReference type="NCBI Taxonomy" id="2518989"/>
    <lineage>
        <taxon>Bacteria</taxon>
        <taxon>Pseudomonadati</taxon>
        <taxon>Pseudomonadota</taxon>
        <taxon>Gammaproteobacteria</taxon>
        <taxon>Cellvibrionales</taxon>
        <taxon>Halieaceae</taxon>
        <taxon>Aequoribacter</taxon>
    </lineage>
</organism>
<keyword evidence="2" id="KW-0175">Coiled coil</keyword>
<evidence type="ECO:0000313" key="6">
    <source>
        <dbReference type="Proteomes" id="UP000005615"/>
    </source>
</evidence>
<dbReference type="NCBIfam" id="TIGR02802">
    <property type="entry name" value="Pal_lipo"/>
    <property type="match status" value="1"/>
</dbReference>
<feature type="coiled-coil region" evidence="2">
    <location>
        <begin position="26"/>
        <end position="70"/>
    </location>
</feature>
<keyword evidence="1" id="KW-0131">Cell cycle</keyword>
<dbReference type="SUPFAM" id="SSF103088">
    <property type="entry name" value="OmpA-like"/>
    <property type="match status" value="1"/>
</dbReference>
<evidence type="ECO:0000256" key="3">
    <source>
        <dbReference type="SAM" id="MobiDB-lite"/>
    </source>
</evidence>
<dbReference type="AlphaFoldDB" id="F3KYJ0"/>
<dbReference type="InterPro" id="IPR039001">
    <property type="entry name" value="Pal"/>
</dbReference>
<dbReference type="eggNOG" id="COG2885">
    <property type="taxonomic scope" value="Bacteria"/>
</dbReference>
<dbReference type="EMBL" id="AEIG01000003">
    <property type="protein sequence ID" value="EGG30925.1"/>
    <property type="molecule type" value="Genomic_DNA"/>
</dbReference>
<dbReference type="PROSITE" id="PS01068">
    <property type="entry name" value="OMPA_1"/>
    <property type="match status" value="1"/>
</dbReference>